<dbReference type="PANTHER" id="PTHR10039:SF5">
    <property type="entry name" value="NACHT DOMAIN-CONTAINING PROTEIN"/>
    <property type="match status" value="1"/>
</dbReference>
<dbReference type="PANTHER" id="PTHR10039">
    <property type="entry name" value="AMELOGENIN"/>
    <property type="match status" value="1"/>
</dbReference>
<reference evidence="1 2" key="1">
    <citation type="submission" date="2018-02" db="EMBL/GenBank/DDBJ databases">
        <title>The genomes of Aspergillus section Nigri reveals drivers in fungal speciation.</title>
        <authorList>
            <consortium name="DOE Joint Genome Institute"/>
            <person name="Vesth T.C."/>
            <person name="Nybo J."/>
            <person name="Theobald S."/>
            <person name="Brandl J."/>
            <person name="Frisvad J.C."/>
            <person name="Nielsen K.F."/>
            <person name="Lyhne E.K."/>
            <person name="Kogle M.E."/>
            <person name="Kuo A."/>
            <person name="Riley R."/>
            <person name="Clum A."/>
            <person name="Nolan M."/>
            <person name="Lipzen A."/>
            <person name="Salamov A."/>
            <person name="Henrissat B."/>
            <person name="Wiebenga A."/>
            <person name="De vries R.P."/>
            <person name="Grigoriev I.V."/>
            <person name="Mortensen U.H."/>
            <person name="Andersen M.R."/>
            <person name="Baker S.E."/>
        </authorList>
    </citation>
    <scope>NUCLEOTIDE SEQUENCE [LARGE SCALE GENOMIC DNA]</scope>
    <source>
        <strain evidence="1 2">CBS 313.89</strain>
    </source>
</reference>
<gene>
    <name evidence="1" type="ORF">BO72DRAFT_493528</name>
</gene>
<dbReference type="EMBL" id="KZ824630">
    <property type="protein sequence ID" value="RAK80187.1"/>
    <property type="molecule type" value="Genomic_DNA"/>
</dbReference>
<accession>A0A8G1RWT2</accession>
<evidence type="ECO:0000313" key="2">
    <source>
        <dbReference type="Proteomes" id="UP000249789"/>
    </source>
</evidence>
<dbReference type="GeneID" id="63865715"/>
<organism evidence="1 2">
    <name type="scientific">Aspergillus fijiensis CBS 313.89</name>
    <dbReference type="NCBI Taxonomy" id="1448319"/>
    <lineage>
        <taxon>Eukaryota</taxon>
        <taxon>Fungi</taxon>
        <taxon>Dikarya</taxon>
        <taxon>Ascomycota</taxon>
        <taxon>Pezizomycotina</taxon>
        <taxon>Eurotiomycetes</taxon>
        <taxon>Eurotiomycetidae</taxon>
        <taxon>Eurotiales</taxon>
        <taxon>Aspergillaceae</taxon>
        <taxon>Aspergillus</taxon>
    </lineage>
</organism>
<evidence type="ECO:0000313" key="1">
    <source>
        <dbReference type="EMBL" id="RAK80187.1"/>
    </source>
</evidence>
<sequence>MEKHLKLWSTTKALVLARLFFWKHGRTLQKSFRGLVRGLLHSILSRWLEPIPLLFPRQWQAALSGLRPVTDDDHEVFDAFRKLRETDNEFEGDRAHMVESLKDWISCRSADVKICVGSREDIDLQEAFKAGPMLRLHEVIHEDILSFVQHRLSSSELYPKMGTSDQRKLLETEIAYKSEGVFLWVKLTVQRVEHSILSGDALEDLRKRLGSLPNELEDLFRTISVAIDRDEPNLAYVTILMALYCPEDWPLFRFSFLP</sequence>
<keyword evidence="2" id="KW-1185">Reference proteome</keyword>
<protein>
    <submittedName>
        <fullName evidence="1">Uncharacterized protein</fullName>
    </submittedName>
</protein>
<proteinExistence type="predicted"/>
<dbReference type="AlphaFoldDB" id="A0A8G1RWT2"/>
<dbReference type="Proteomes" id="UP000249789">
    <property type="component" value="Unassembled WGS sequence"/>
</dbReference>
<dbReference type="OrthoDB" id="443402at2759"/>
<name>A0A8G1RWT2_9EURO</name>
<dbReference type="RefSeq" id="XP_040804197.1">
    <property type="nucleotide sequence ID" value="XM_040948382.1"/>
</dbReference>
<dbReference type="VEuPathDB" id="FungiDB:BO72DRAFT_493528"/>